<evidence type="ECO:0000313" key="3">
    <source>
        <dbReference type="Proteomes" id="UP000494206"/>
    </source>
</evidence>
<feature type="signal peptide" evidence="1">
    <location>
        <begin position="1"/>
        <end position="17"/>
    </location>
</feature>
<evidence type="ECO:0008006" key="4">
    <source>
        <dbReference type="Google" id="ProtNLM"/>
    </source>
</evidence>
<keyword evidence="1" id="KW-0732">Signal</keyword>
<protein>
    <recommendedName>
        <fullName evidence="4">DUF19 domain-containing protein</fullName>
    </recommendedName>
</protein>
<gene>
    <name evidence="2" type="ORF">CBOVIS_LOCUS1037</name>
</gene>
<dbReference type="OrthoDB" id="5829291at2759"/>
<keyword evidence="3" id="KW-1185">Reference proteome</keyword>
<feature type="chain" id="PRO_5035736431" description="DUF19 domain-containing protein" evidence="1">
    <location>
        <begin position="18"/>
        <end position="194"/>
    </location>
</feature>
<evidence type="ECO:0000313" key="2">
    <source>
        <dbReference type="EMBL" id="CAB3397657.1"/>
    </source>
</evidence>
<name>A0A8S1EAI5_9PELO</name>
<dbReference type="Proteomes" id="UP000494206">
    <property type="component" value="Unassembled WGS sequence"/>
</dbReference>
<dbReference type="AlphaFoldDB" id="A0A8S1EAI5"/>
<comment type="caution">
    <text evidence="2">The sequence shown here is derived from an EMBL/GenBank/DDBJ whole genome shotgun (WGS) entry which is preliminary data.</text>
</comment>
<sequence>MSRATVVILLCVSLVEGQTNRFKACSKSVNLGVTFYTAKELEPILKCAEKPFYTNPDDTDTMISNGKSCVINNSMNKAIPALSLYNGFNGCTDLMALLNKLMTPFLNQTKPVINLALKVLNNCKKNNKKTGAAKQEACMNQIYGKCIGSVTRKFVDKVCKALAKKMNAKEWGCAKEYLPKVVDVSSYSCYKIVK</sequence>
<proteinExistence type="predicted"/>
<reference evidence="2 3" key="1">
    <citation type="submission" date="2020-04" db="EMBL/GenBank/DDBJ databases">
        <authorList>
            <person name="Laetsch R D."/>
            <person name="Stevens L."/>
            <person name="Kumar S."/>
            <person name="Blaxter L. M."/>
        </authorList>
    </citation>
    <scope>NUCLEOTIDE SEQUENCE [LARGE SCALE GENOMIC DNA]</scope>
</reference>
<dbReference type="PANTHER" id="PTHR36161">
    <property type="entry name" value="PROTEIN CBG06377-RELATED"/>
    <property type="match status" value="1"/>
</dbReference>
<evidence type="ECO:0000256" key="1">
    <source>
        <dbReference type="SAM" id="SignalP"/>
    </source>
</evidence>
<accession>A0A8S1EAI5</accession>
<organism evidence="2 3">
    <name type="scientific">Caenorhabditis bovis</name>
    <dbReference type="NCBI Taxonomy" id="2654633"/>
    <lineage>
        <taxon>Eukaryota</taxon>
        <taxon>Metazoa</taxon>
        <taxon>Ecdysozoa</taxon>
        <taxon>Nematoda</taxon>
        <taxon>Chromadorea</taxon>
        <taxon>Rhabditida</taxon>
        <taxon>Rhabditina</taxon>
        <taxon>Rhabditomorpha</taxon>
        <taxon>Rhabditoidea</taxon>
        <taxon>Rhabditidae</taxon>
        <taxon>Peloderinae</taxon>
        <taxon>Caenorhabditis</taxon>
    </lineage>
</organism>
<dbReference type="EMBL" id="CADEPM010000001">
    <property type="protein sequence ID" value="CAB3397657.1"/>
    <property type="molecule type" value="Genomic_DNA"/>
</dbReference>